<evidence type="ECO:0000313" key="2">
    <source>
        <dbReference type="Proteomes" id="UP001275436"/>
    </source>
</evidence>
<dbReference type="RefSeq" id="WP_317958539.1">
    <property type="nucleotide sequence ID" value="NZ_BSKO01000002.1"/>
</dbReference>
<proteinExistence type="predicted"/>
<sequence>MYKDIIELIKSNNNIIIYDKTENNYSSMLIQLMLTNFSITNVTIIDTTNEINFIKQNFKTDSTINLLGYDSENNIIDLINQAKLNQSNYIVVKHISGNKMKQNLFNYAVCVYEKGIYDIRNLAYRQSVIN</sequence>
<gene>
    <name evidence="1" type="ORF">MACH08_40770</name>
</gene>
<protein>
    <submittedName>
        <fullName evidence="1">Uncharacterized protein</fullName>
    </submittedName>
</protein>
<dbReference type="Proteomes" id="UP001275436">
    <property type="component" value="Unassembled WGS sequence"/>
</dbReference>
<comment type="caution">
    <text evidence="1">The sequence shown here is derived from an EMBL/GenBank/DDBJ whole genome shotgun (WGS) entry which is preliminary data.</text>
</comment>
<accession>A0ABQ5TRA7</accession>
<dbReference type="EMBL" id="BSKO01000002">
    <property type="protein sequence ID" value="GLO68293.1"/>
    <property type="molecule type" value="Genomic_DNA"/>
</dbReference>
<keyword evidence="2" id="KW-1185">Reference proteome</keyword>
<reference evidence="1 2" key="1">
    <citation type="submission" date="2023-02" db="EMBL/GenBank/DDBJ databases">
        <title>Oceanobacillus kimchii IFOP_LL358 isolated form Alexandrium catenella lab strain.</title>
        <authorList>
            <person name="Gajardo G."/>
            <person name="Ueki S."/>
            <person name="Maruyama F."/>
        </authorList>
    </citation>
    <scope>NUCLEOTIDE SEQUENCE [LARGE SCALE GENOMIC DNA]</scope>
    <source>
        <strain evidence="1 2">IFOP_LL358</strain>
    </source>
</reference>
<evidence type="ECO:0000313" key="1">
    <source>
        <dbReference type="EMBL" id="GLO68293.1"/>
    </source>
</evidence>
<name>A0ABQ5TRA7_9BACI</name>
<organism evidence="1 2">
    <name type="scientific">Oceanobacillus kimchii</name>
    <dbReference type="NCBI Taxonomy" id="746691"/>
    <lineage>
        <taxon>Bacteria</taxon>
        <taxon>Bacillati</taxon>
        <taxon>Bacillota</taxon>
        <taxon>Bacilli</taxon>
        <taxon>Bacillales</taxon>
        <taxon>Bacillaceae</taxon>
        <taxon>Oceanobacillus</taxon>
    </lineage>
</organism>